<dbReference type="EMBL" id="DMZY01000092">
    <property type="protein sequence ID" value="HAV92156.1"/>
    <property type="molecule type" value="Genomic_DNA"/>
</dbReference>
<dbReference type="Pfam" id="PF00208">
    <property type="entry name" value="ELFV_dehydrog"/>
    <property type="match status" value="1"/>
</dbReference>
<evidence type="ECO:0000313" key="4">
    <source>
        <dbReference type="EMBL" id="HAV92156.1"/>
    </source>
</evidence>
<evidence type="ECO:0000256" key="1">
    <source>
        <dbReference type="ARBA" id="ARBA00006382"/>
    </source>
</evidence>
<dbReference type="PANTHER" id="PTHR11606">
    <property type="entry name" value="GLUTAMATE DEHYDROGENASE"/>
    <property type="match status" value="1"/>
</dbReference>
<comment type="similarity">
    <text evidence="1">Belongs to the Glu/Leu/Phe/Val dehydrogenases family.</text>
</comment>
<organism evidence="4 5">
    <name type="scientific">candidate division WOR-3 bacterium</name>
    <dbReference type="NCBI Taxonomy" id="2052148"/>
    <lineage>
        <taxon>Bacteria</taxon>
        <taxon>Bacteria division WOR-3</taxon>
    </lineage>
</organism>
<dbReference type="GO" id="GO:0006538">
    <property type="term" value="P:L-glutamate catabolic process"/>
    <property type="evidence" value="ECO:0007669"/>
    <property type="project" value="TreeGrafter"/>
</dbReference>
<comment type="caution">
    <text evidence="4">The sequence shown here is derived from an EMBL/GenBank/DDBJ whole genome shotgun (WGS) entry which is preliminary data.</text>
</comment>
<evidence type="ECO:0000256" key="2">
    <source>
        <dbReference type="ARBA" id="ARBA00023002"/>
    </source>
</evidence>
<dbReference type="AlphaFoldDB" id="A0A350H9E0"/>
<protein>
    <recommendedName>
        <fullName evidence="3">Glutamate/phenylalanine/leucine/valine/L-tryptophan dehydrogenase C-terminal domain-containing protein</fullName>
    </recommendedName>
</protein>
<dbReference type="GO" id="GO:0004352">
    <property type="term" value="F:glutamate dehydrogenase (NAD+) activity"/>
    <property type="evidence" value="ECO:0007669"/>
    <property type="project" value="TreeGrafter"/>
</dbReference>
<sequence length="367" mass="40037">NDNQDIEMVKGFRIQHLIDSLPMFGGLRIHPSFSSSDGKINAFKNTMKSSIMELGFSGSSGAINLDFSKYSADEIDRVIDSYIGSVLKNVGPDNDIFGTDVNVNSALLLRVRQSYANRTVAGKNLSECFSATDASAKTGQENFTKDANGLSVSLAVEEWGRRRNIDIDSMTVVIQGFGNTGYSAGKILKEHKATIVGIQTNFGSFYNPYGIDLNDFEKQHRAATADKNIESAKKIDSGTFYTIKTDVFISSGYENMIGRESASLLNAKCVVEGADNAVSEDGENILKERGIYIIPDIIASSGGIFFGTAGNRTSKKTGRCRDILEKSLSERISRALDSIERTAHENNLHSKESAVLFAVRNLIKNFG</sequence>
<dbReference type="Gene3D" id="3.40.50.10860">
    <property type="entry name" value="Leucine Dehydrogenase, chain A, domain 1"/>
    <property type="match status" value="1"/>
</dbReference>
<proteinExistence type="inferred from homology"/>
<keyword evidence="2" id="KW-0560">Oxidoreductase</keyword>
<dbReference type="PANTHER" id="PTHR11606:SF13">
    <property type="entry name" value="GLUTAMATE DEHYDROGENASE 1, MITOCHONDRIAL"/>
    <property type="match status" value="1"/>
</dbReference>
<reference evidence="4 5" key="1">
    <citation type="journal article" date="2018" name="Nat. Biotechnol.">
        <title>A standardized bacterial taxonomy based on genome phylogeny substantially revises the tree of life.</title>
        <authorList>
            <person name="Parks D.H."/>
            <person name="Chuvochina M."/>
            <person name="Waite D.W."/>
            <person name="Rinke C."/>
            <person name="Skarshewski A."/>
            <person name="Chaumeil P.A."/>
            <person name="Hugenholtz P."/>
        </authorList>
    </citation>
    <scope>NUCLEOTIDE SEQUENCE [LARGE SCALE GENOMIC DNA]</scope>
    <source>
        <strain evidence="4">UBA9956</strain>
    </source>
</reference>
<dbReference type="InterPro" id="IPR006096">
    <property type="entry name" value="Glu/Leu/Phe/Val/Trp_DH_C"/>
</dbReference>
<dbReference type="InterPro" id="IPR036291">
    <property type="entry name" value="NAD(P)-bd_dom_sf"/>
</dbReference>
<dbReference type="Proteomes" id="UP000264062">
    <property type="component" value="Unassembled WGS sequence"/>
</dbReference>
<dbReference type="InterPro" id="IPR006097">
    <property type="entry name" value="Glu/Leu/Phe/Val/Trp_DH_dimer"/>
</dbReference>
<feature type="domain" description="Glutamate/phenylalanine/leucine/valine/L-tryptophan dehydrogenase C-terminal" evidence="3">
    <location>
        <begin position="142"/>
        <end position="367"/>
    </location>
</feature>
<name>A0A350H9E0_UNCW3</name>
<evidence type="ECO:0000313" key="5">
    <source>
        <dbReference type="Proteomes" id="UP000264062"/>
    </source>
</evidence>
<dbReference type="Gene3D" id="3.40.50.720">
    <property type="entry name" value="NAD(P)-binding Rossmann-like Domain"/>
    <property type="match status" value="1"/>
</dbReference>
<evidence type="ECO:0000259" key="3">
    <source>
        <dbReference type="SMART" id="SM00839"/>
    </source>
</evidence>
<dbReference type="SUPFAM" id="SSF53223">
    <property type="entry name" value="Aminoacid dehydrogenase-like, N-terminal domain"/>
    <property type="match status" value="1"/>
</dbReference>
<dbReference type="Pfam" id="PF02812">
    <property type="entry name" value="ELFV_dehydrog_N"/>
    <property type="match status" value="1"/>
</dbReference>
<dbReference type="SUPFAM" id="SSF51735">
    <property type="entry name" value="NAD(P)-binding Rossmann-fold domains"/>
    <property type="match status" value="1"/>
</dbReference>
<dbReference type="InterPro" id="IPR046346">
    <property type="entry name" value="Aminoacid_DH-like_N_sf"/>
</dbReference>
<gene>
    <name evidence="4" type="ORF">DCW38_03130</name>
</gene>
<feature type="non-terminal residue" evidence="4">
    <location>
        <position position="1"/>
    </location>
</feature>
<dbReference type="SMART" id="SM00839">
    <property type="entry name" value="ELFV_dehydrog"/>
    <property type="match status" value="1"/>
</dbReference>
<accession>A0A350H9E0</accession>